<feature type="compositionally biased region" description="Low complexity" evidence="2">
    <location>
        <begin position="252"/>
        <end position="262"/>
    </location>
</feature>
<dbReference type="OrthoDB" id="3177103at2"/>
<evidence type="ECO:0000313" key="5">
    <source>
        <dbReference type="Proteomes" id="UP000295371"/>
    </source>
</evidence>
<dbReference type="InterPro" id="IPR050256">
    <property type="entry name" value="Glycosyltransferase_2"/>
</dbReference>
<sequence length="270" mass="29407">MTDRSRRPASPTVAVVIPALNEAANLRRILPDLPPVDEVILVDGRSSDGTVEAAREAMPQIRVVTQTRRGKGNALACGFASATADIIVMFDADGSADPKEIARFVDALQSGADFAKGSREMTGGGSEDLTRIRGLGNRGLTVVANVLFRQRFSDLCYGYNAFWRDIVPVLDLPDPAIRDIHKNMLWGDGFEVETVINCRVAAGGLRVREVPSRERNRIHGESNLHAVSDGLRVLRTLMAEWNRARRPAQQPGSADRSASRSGARQELHSA</sequence>
<dbReference type="PANTHER" id="PTHR48090">
    <property type="entry name" value="UNDECAPRENYL-PHOSPHATE 4-DEOXY-4-FORMAMIDO-L-ARABINOSE TRANSFERASE-RELATED"/>
    <property type="match status" value="1"/>
</dbReference>
<feature type="domain" description="Glycosyltransferase 2-like" evidence="3">
    <location>
        <begin position="15"/>
        <end position="166"/>
    </location>
</feature>
<reference evidence="4 5" key="1">
    <citation type="submission" date="2019-03" db="EMBL/GenBank/DDBJ databases">
        <title>Genomic Encyclopedia of Archaeal and Bacterial Type Strains, Phase II (KMG-II): from individual species to whole genera.</title>
        <authorList>
            <person name="Goeker M."/>
        </authorList>
    </citation>
    <scope>NUCLEOTIDE SEQUENCE [LARGE SCALE GENOMIC DNA]</scope>
    <source>
        <strain evidence="4 5">DSM 24323</strain>
    </source>
</reference>
<keyword evidence="5" id="KW-1185">Reference proteome</keyword>
<accession>A0A4R7J6L9</accession>
<dbReference type="AlphaFoldDB" id="A0A4R7J6L9"/>
<keyword evidence="4" id="KW-0808">Transferase</keyword>
<proteinExistence type="inferred from homology"/>
<dbReference type="InterPro" id="IPR029044">
    <property type="entry name" value="Nucleotide-diphossugar_trans"/>
</dbReference>
<dbReference type="SUPFAM" id="SSF53448">
    <property type="entry name" value="Nucleotide-diphospho-sugar transferases"/>
    <property type="match status" value="1"/>
</dbReference>
<dbReference type="CDD" id="cd04179">
    <property type="entry name" value="DPM_DPG-synthase_like"/>
    <property type="match status" value="1"/>
</dbReference>
<protein>
    <submittedName>
        <fullName evidence="4">Glycosyltransferase involved in cell wall biosynthesis</fullName>
    </submittedName>
</protein>
<dbReference type="Pfam" id="PF00535">
    <property type="entry name" value="Glycos_transf_2"/>
    <property type="match status" value="1"/>
</dbReference>
<dbReference type="EMBL" id="SOAW01000001">
    <property type="protein sequence ID" value="TDT33030.1"/>
    <property type="molecule type" value="Genomic_DNA"/>
</dbReference>
<evidence type="ECO:0000313" key="4">
    <source>
        <dbReference type="EMBL" id="TDT33030.1"/>
    </source>
</evidence>
<dbReference type="GO" id="GO:0016740">
    <property type="term" value="F:transferase activity"/>
    <property type="evidence" value="ECO:0007669"/>
    <property type="project" value="UniProtKB-KW"/>
</dbReference>
<feature type="region of interest" description="Disordered" evidence="2">
    <location>
        <begin position="244"/>
        <end position="270"/>
    </location>
</feature>
<comment type="similarity">
    <text evidence="1">Belongs to the glycosyltransferase 2 family.</text>
</comment>
<evidence type="ECO:0000256" key="1">
    <source>
        <dbReference type="ARBA" id="ARBA00006739"/>
    </source>
</evidence>
<dbReference type="PANTHER" id="PTHR48090:SF7">
    <property type="entry name" value="RFBJ PROTEIN"/>
    <property type="match status" value="1"/>
</dbReference>
<dbReference type="Gene3D" id="3.90.550.10">
    <property type="entry name" value="Spore Coat Polysaccharide Biosynthesis Protein SpsA, Chain A"/>
    <property type="match status" value="1"/>
</dbReference>
<name>A0A4R7J6L9_9ACTN</name>
<evidence type="ECO:0000259" key="3">
    <source>
        <dbReference type="Pfam" id="PF00535"/>
    </source>
</evidence>
<dbReference type="InterPro" id="IPR001173">
    <property type="entry name" value="Glyco_trans_2-like"/>
</dbReference>
<evidence type="ECO:0000256" key="2">
    <source>
        <dbReference type="SAM" id="MobiDB-lite"/>
    </source>
</evidence>
<dbReference type="Proteomes" id="UP000295371">
    <property type="component" value="Unassembled WGS sequence"/>
</dbReference>
<organism evidence="4 5">
    <name type="scientific">Naumannella halotolerans</name>
    <dbReference type="NCBI Taxonomy" id="993414"/>
    <lineage>
        <taxon>Bacteria</taxon>
        <taxon>Bacillati</taxon>
        <taxon>Actinomycetota</taxon>
        <taxon>Actinomycetes</taxon>
        <taxon>Propionibacteriales</taxon>
        <taxon>Propionibacteriaceae</taxon>
        <taxon>Naumannella</taxon>
    </lineage>
</organism>
<gene>
    <name evidence="4" type="ORF">CLV29_0624</name>
</gene>
<comment type="caution">
    <text evidence="4">The sequence shown here is derived from an EMBL/GenBank/DDBJ whole genome shotgun (WGS) entry which is preliminary data.</text>
</comment>